<dbReference type="Proteomes" id="UP000245014">
    <property type="component" value="Unassembled WGS sequence"/>
</dbReference>
<dbReference type="InterPro" id="IPR036388">
    <property type="entry name" value="WH-like_DNA-bd_sf"/>
</dbReference>
<proteinExistence type="predicted"/>
<gene>
    <name evidence="4" type="ORF">DF188_08120</name>
</gene>
<evidence type="ECO:0000313" key="5">
    <source>
        <dbReference type="Proteomes" id="UP000245014"/>
    </source>
</evidence>
<name>A0A2U2BZE9_9BACT</name>
<dbReference type="InterPro" id="IPR057727">
    <property type="entry name" value="WCX_dom"/>
</dbReference>
<dbReference type="InterPro" id="IPR013196">
    <property type="entry name" value="HTH_11"/>
</dbReference>
<feature type="domain" description="Helix-turn-helix type 11" evidence="1">
    <location>
        <begin position="16"/>
        <end position="51"/>
    </location>
</feature>
<dbReference type="PANTHER" id="PTHR34580">
    <property type="match status" value="1"/>
</dbReference>
<dbReference type="EMBL" id="QEYI01000007">
    <property type="protein sequence ID" value="PWE20426.1"/>
    <property type="molecule type" value="Genomic_DNA"/>
</dbReference>
<dbReference type="Gene3D" id="1.10.10.10">
    <property type="entry name" value="Winged helix-like DNA-binding domain superfamily/Winged helix DNA-binding domain"/>
    <property type="match status" value="1"/>
</dbReference>
<comment type="caution">
    <text evidence="4">The sequence shown here is derived from an EMBL/GenBank/DDBJ whole genome shotgun (WGS) entry which is preliminary data.</text>
</comment>
<dbReference type="Pfam" id="PF13280">
    <property type="entry name" value="WYL"/>
    <property type="match status" value="1"/>
</dbReference>
<protein>
    <submittedName>
        <fullName evidence="4">Transcriptional regulator</fullName>
    </submittedName>
</protein>
<accession>A0A2U2BZE9</accession>
<dbReference type="PROSITE" id="PS52050">
    <property type="entry name" value="WYL"/>
    <property type="match status" value="1"/>
</dbReference>
<organism evidence="4 5">
    <name type="scientific">Aliarcobacter skirrowii</name>
    <dbReference type="NCBI Taxonomy" id="28200"/>
    <lineage>
        <taxon>Bacteria</taxon>
        <taxon>Pseudomonadati</taxon>
        <taxon>Campylobacterota</taxon>
        <taxon>Epsilonproteobacteria</taxon>
        <taxon>Campylobacterales</taxon>
        <taxon>Arcobacteraceae</taxon>
        <taxon>Aliarcobacter</taxon>
    </lineage>
</organism>
<dbReference type="PANTHER" id="PTHR34580:SF1">
    <property type="entry name" value="PROTEIN PAFC"/>
    <property type="match status" value="1"/>
</dbReference>
<dbReference type="AlphaFoldDB" id="A0A2U2BZE9"/>
<evidence type="ECO:0000259" key="3">
    <source>
        <dbReference type="Pfam" id="PF25583"/>
    </source>
</evidence>
<feature type="domain" description="WCX" evidence="3">
    <location>
        <begin position="227"/>
        <end position="303"/>
    </location>
</feature>
<dbReference type="Pfam" id="PF08279">
    <property type="entry name" value="HTH_11"/>
    <property type="match status" value="1"/>
</dbReference>
<dbReference type="RefSeq" id="WP_109158657.1">
    <property type="nucleotide sequence ID" value="NZ_QEYI01000007.1"/>
</dbReference>
<dbReference type="Pfam" id="PF25583">
    <property type="entry name" value="WCX"/>
    <property type="match status" value="1"/>
</dbReference>
<dbReference type="InterPro" id="IPR026881">
    <property type="entry name" value="WYL_dom"/>
</dbReference>
<evidence type="ECO:0000259" key="1">
    <source>
        <dbReference type="Pfam" id="PF08279"/>
    </source>
</evidence>
<reference evidence="4 5" key="1">
    <citation type="submission" date="2018-05" db="EMBL/GenBank/DDBJ databases">
        <title>Antimicrobial susceptibility testing and genomic analysis of Arcobacter skirrowii strains and one Arcobacter butzleri isolated from German poultry farms.</title>
        <authorList>
            <person name="Haenel I."/>
            <person name="Hotzel H."/>
            <person name="Tomaso H."/>
            <person name="Busch A."/>
        </authorList>
    </citation>
    <scope>NUCLEOTIDE SEQUENCE [LARGE SCALE GENOMIC DNA]</scope>
    <source>
        <strain evidence="5">v</strain>
    </source>
</reference>
<sequence>MSKIIQKQNDSTKYNRINQIYEMLKNNVHGFTIAELANELNVSTKTIQRDLYEVLSDLGAVKEGRTWKIDPKLENDDLNSNERLILGILDEMAKSAGNLFYSKAHSLLSQITQQLEHPIFTNVNGEYLEDKTVALFEQIEIAIKDKNEIKFDYEKYNFHVKPLKLAFFDGFWYLLALHVKKNKEEFKKYHLKTIKKVEVLSTKFEIPSLVEERLKFANSVWFNLDEQYSVRLFIDKQIRKYFERKPLRGQSIIGEDKDGSIEIEIKISNNMEIIPLILYYVPYIKVLEPQHLADEIKDRIQGYLEEI</sequence>
<evidence type="ECO:0000259" key="2">
    <source>
        <dbReference type="Pfam" id="PF13280"/>
    </source>
</evidence>
<feature type="domain" description="WYL" evidence="2">
    <location>
        <begin position="135"/>
        <end position="199"/>
    </location>
</feature>
<evidence type="ECO:0000313" key="4">
    <source>
        <dbReference type="EMBL" id="PWE20426.1"/>
    </source>
</evidence>
<dbReference type="InterPro" id="IPR051534">
    <property type="entry name" value="CBASS_pafABC_assoc_protein"/>
</dbReference>